<dbReference type="InterPro" id="IPR001296">
    <property type="entry name" value="Glyco_trans_1"/>
</dbReference>
<dbReference type="SUPFAM" id="SSF53756">
    <property type="entry name" value="UDP-Glycosyltransferase/glycogen phosphorylase"/>
    <property type="match status" value="1"/>
</dbReference>
<evidence type="ECO:0000313" key="3">
    <source>
        <dbReference type="EMBL" id="PJF36963.1"/>
    </source>
</evidence>
<evidence type="ECO:0008006" key="5">
    <source>
        <dbReference type="Google" id="ProtNLM"/>
    </source>
</evidence>
<proteinExistence type="predicted"/>
<organism evidence="3 4">
    <name type="scientific">Candidatus Thermofonsia Clade 1 bacterium</name>
    <dbReference type="NCBI Taxonomy" id="2364210"/>
    <lineage>
        <taxon>Bacteria</taxon>
        <taxon>Bacillati</taxon>
        <taxon>Chloroflexota</taxon>
        <taxon>Candidatus Thermofontia</taxon>
        <taxon>Candidatus Thermofonsia Clade 1</taxon>
    </lineage>
</organism>
<feature type="domain" description="Glycosyl transferase family 1" evidence="1">
    <location>
        <begin position="226"/>
        <end position="391"/>
    </location>
</feature>
<comment type="caution">
    <text evidence="3">The sequence shown here is derived from an EMBL/GenBank/DDBJ whole genome shotgun (WGS) entry which is preliminary data.</text>
</comment>
<evidence type="ECO:0000313" key="4">
    <source>
        <dbReference type="Proteomes" id="UP000229681"/>
    </source>
</evidence>
<dbReference type="AlphaFoldDB" id="A0A2M8PHE7"/>
<dbReference type="Proteomes" id="UP000229681">
    <property type="component" value="Unassembled WGS sequence"/>
</dbReference>
<dbReference type="EMBL" id="PGTM01000021">
    <property type="protein sequence ID" value="PJF36963.1"/>
    <property type="molecule type" value="Genomic_DNA"/>
</dbReference>
<sequence>MERKRMKRVAILHYASPPIVGGVESTIAYHARGLADLGYAVRVISGSGSTFDPRVETIIDPLFGSSAPEVLNVKRELDRGEVTESFWQLVDTIRARLYEALKDCEVCIAHNITSLHKNLALTQALVSAGNGSRRRLIAWTHDLAWMNAQYLPELHSGAPWDLLRQPWPNVRYVTVSEARRAELAELLGIPQEHIAVVVPGVDPARFLHWTPTMCMLAERLRLLDADGILLLPARITRRKNIELGIKVLHAMRDLSGRDYRLIVSGPPGPHNPANPGYLGELLRLRQELGVEDSAHLLYAYGEGDQPLIPDDDTMSNLFTLADALLFPSMQEGFGIPIIEAGLAGIPVFCADIPPLRRTAQHDAYYFDPIKGAPRDIAAAIISTLEVSAPHRLRLRVRKQYRWDVLIRTHVVPLVEGK</sequence>
<gene>
    <name evidence="3" type="ORF">CUN49_02685</name>
</gene>
<dbReference type="Pfam" id="PF00534">
    <property type="entry name" value="Glycos_transf_1"/>
    <property type="match status" value="1"/>
</dbReference>
<name>A0A2M8PHE7_9CHLR</name>
<evidence type="ECO:0000259" key="2">
    <source>
        <dbReference type="Pfam" id="PF13439"/>
    </source>
</evidence>
<dbReference type="Gene3D" id="3.40.50.2000">
    <property type="entry name" value="Glycogen Phosphorylase B"/>
    <property type="match status" value="2"/>
</dbReference>
<accession>A0A2M8PHE7</accession>
<dbReference type="GO" id="GO:0016757">
    <property type="term" value="F:glycosyltransferase activity"/>
    <property type="evidence" value="ECO:0007669"/>
    <property type="project" value="InterPro"/>
</dbReference>
<reference evidence="3 4" key="1">
    <citation type="submission" date="2017-11" db="EMBL/GenBank/DDBJ databases">
        <title>Evolution of Phototrophy in the Chloroflexi Phylum Driven by Horizontal Gene Transfer.</title>
        <authorList>
            <person name="Ward L.M."/>
            <person name="Hemp J."/>
            <person name="Shih P.M."/>
            <person name="Mcglynn S.E."/>
            <person name="Fischer W."/>
        </authorList>
    </citation>
    <scope>NUCLEOTIDE SEQUENCE [LARGE SCALE GENOMIC DNA]</scope>
    <source>
        <strain evidence="3">JP3_13</strain>
    </source>
</reference>
<dbReference type="InterPro" id="IPR028098">
    <property type="entry name" value="Glyco_trans_4-like_N"/>
</dbReference>
<evidence type="ECO:0000259" key="1">
    <source>
        <dbReference type="Pfam" id="PF00534"/>
    </source>
</evidence>
<dbReference type="PANTHER" id="PTHR12526">
    <property type="entry name" value="GLYCOSYLTRANSFERASE"/>
    <property type="match status" value="1"/>
</dbReference>
<protein>
    <recommendedName>
        <fullName evidence="5">Glycosyltransferase subfamily 4-like N-terminal domain-containing protein</fullName>
    </recommendedName>
</protein>
<dbReference type="Pfam" id="PF13439">
    <property type="entry name" value="Glyco_transf_4"/>
    <property type="match status" value="1"/>
</dbReference>
<feature type="domain" description="Glycosyltransferase subfamily 4-like N-terminal" evidence="2">
    <location>
        <begin position="20"/>
        <end position="205"/>
    </location>
</feature>
<dbReference type="CDD" id="cd03801">
    <property type="entry name" value="GT4_PimA-like"/>
    <property type="match status" value="1"/>
</dbReference>